<dbReference type="PANTHER" id="PTHR31374">
    <property type="entry name" value="AUXIN-INDUCED PROTEIN-LIKE-RELATED"/>
    <property type="match status" value="1"/>
</dbReference>
<keyword evidence="3" id="KW-0341">Growth regulation</keyword>
<keyword evidence="2" id="KW-0217">Developmental protein</keyword>
<name>A0AAV5LAQ7_9ROSI</name>
<dbReference type="Proteomes" id="UP001054252">
    <property type="component" value="Unassembled WGS sequence"/>
</dbReference>
<evidence type="ECO:0000313" key="5">
    <source>
        <dbReference type="Proteomes" id="UP001054252"/>
    </source>
</evidence>
<proteinExistence type="inferred from homology"/>
<comment type="caution">
    <text evidence="4">The sequence shown here is derived from an EMBL/GenBank/DDBJ whole genome shotgun (WGS) entry which is preliminary data.</text>
</comment>
<evidence type="ECO:0000256" key="2">
    <source>
        <dbReference type="ARBA" id="ARBA00022473"/>
    </source>
</evidence>
<evidence type="ECO:0000256" key="3">
    <source>
        <dbReference type="ARBA" id="ARBA00022604"/>
    </source>
</evidence>
<keyword evidence="5" id="KW-1185">Reference proteome</keyword>
<accession>A0AAV5LAQ7</accession>
<reference evidence="4 5" key="1">
    <citation type="journal article" date="2021" name="Commun. Biol.">
        <title>The genome of Shorea leprosula (Dipterocarpaceae) highlights the ecological relevance of drought in aseasonal tropical rainforests.</title>
        <authorList>
            <person name="Ng K.K.S."/>
            <person name="Kobayashi M.J."/>
            <person name="Fawcett J.A."/>
            <person name="Hatakeyama M."/>
            <person name="Paape T."/>
            <person name="Ng C.H."/>
            <person name="Ang C.C."/>
            <person name="Tnah L.H."/>
            <person name="Lee C.T."/>
            <person name="Nishiyama T."/>
            <person name="Sese J."/>
            <person name="O'Brien M.J."/>
            <person name="Copetti D."/>
            <person name="Mohd Noor M.I."/>
            <person name="Ong R.C."/>
            <person name="Putra M."/>
            <person name="Sireger I.Z."/>
            <person name="Indrioko S."/>
            <person name="Kosugi Y."/>
            <person name="Izuno A."/>
            <person name="Isagi Y."/>
            <person name="Lee S.L."/>
            <person name="Shimizu K.K."/>
        </authorList>
    </citation>
    <scope>NUCLEOTIDE SEQUENCE [LARGE SCALE GENOMIC DNA]</scope>
    <source>
        <strain evidence="4">214</strain>
    </source>
</reference>
<dbReference type="AlphaFoldDB" id="A0AAV5LAQ7"/>
<evidence type="ECO:0000256" key="1">
    <source>
        <dbReference type="ARBA" id="ARBA00006974"/>
    </source>
</evidence>
<gene>
    <name evidence="4" type="ORF">SLEP1_g42576</name>
</gene>
<dbReference type="PANTHER" id="PTHR31374:SF16">
    <property type="entry name" value="AUXIN-RESPONSIVE FAMILY PROTEIN"/>
    <property type="match status" value="1"/>
</dbReference>
<evidence type="ECO:0008006" key="6">
    <source>
        <dbReference type="Google" id="ProtNLM"/>
    </source>
</evidence>
<comment type="similarity">
    <text evidence="1">Belongs to the ARG7 family.</text>
</comment>
<dbReference type="InterPro" id="IPR003676">
    <property type="entry name" value="SAUR_fam"/>
</dbReference>
<dbReference type="Pfam" id="PF02519">
    <property type="entry name" value="Auxin_inducible"/>
    <property type="match status" value="1"/>
</dbReference>
<evidence type="ECO:0000313" key="4">
    <source>
        <dbReference type="EMBL" id="GKV34169.1"/>
    </source>
</evidence>
<organism evidence="4 5">
    <name type="scientific">Rubroshorea leprosula</name>
    <dbReference type="NCBI Taxonomy" id="152421"/>
    <lineage>
        <taxon>Eukaryota</taxon>
        <taxon>Viridiplantae</taxon>
        <taxon>Streptophyta</taxon>
        <taxon>Embryophyta</taxon>
        <taxon>Tracheophyta</taxon>
        <taxon>Spermatophyta</taxon>
        <taxon>Magnoliopsida</taxon>
        <taxon>eudicotyledons</taxon>
        <taxon>Gunneridae</taxon>
        <taxon>Pentapetalae</taxon>
        <taxon>rosids</taxon>
        <taxon>malvids</taxon>
        <taxon>Malvales</taxon>
        <taxon>Dipterocarpaceae</taxon>
        <taxon>Rubroshorea</taxon>
    </lineage>
</organism>
<protein>
    <recommendedName>
        <fullName evidence="6">Small auxin up regulated protein</fullName>
    </recommendedName>
</protein>
<sequence>MTMRKKKNGIMGLKIVGEMLQKSLSMAFSESDNESSSETIKGGHFAVIAMENERPKRFFVHLSYLNDPAFLTLLEHAAEEFGFVQRGALCVPCSWSDMESILARK</sequence>
<dbReference type="EMBL" id="BPVZ01000104">
    <property type="protein sequence ID" value="GKV34169.1"/>
    <property type="molecule type" value="Genomic_DNA"/>
</dbReference>
<dbReference type="GO" id="GO:0009733">
    <property type="term" value="P:response to auxin"/>
    <property type="evidence" value="ECO:0007669"/>
    <property type="project" value="InterPro"/>
</dbReference>